<name>A0A644U7C3_9ZZZZ</name>
<protein>
    <submittedName>
        <fullName evidence="1">Uncharacterized protein</fullName>
    </submittedName>
</protein>
<organism evidence="1">
    <name type="scientific">bioreactor metagenome</name>
    <dbReference type="NCBI Taxonomy" id="1076179"/>
    <lineage>
        <taxon>unclassified sequences</taxon>
        <taxon>metagenomes</taxon>
        <taxon>ecological metagenomes</taxon>
    </lineage>
</organism>
<sequence length="136" mass="15117">MKGAHPKETFPEIGTVDVPALFSDGEDLLLSYEVAPVAGGGIAILKFSDVIYFEQNPNNVKGIRNASFPASPWEFTEVFDSDRTTFWTALEPRFWTISFNDVTVEVVFSKVQKVHQTCEAVRPAKALADYLSTNAR</sequence>
<accession>A0A644U7C3</accession>
<comment type="caution">
    <text evidence="1">The sequence shown here is derived from an EMBL/GenBank/DDBJ whole genome shotgun (WGS) entry which is preliminary data.</text>
</comment>
<dbReference type="EMBL" id="VSSQ01000083">
    <property type="protein sequence ID" value="MPL74847.1"/>
    <property type="molecule type" value="Genomic_DNA"/>
</dbReference>
<reference evidence="1" key="1">
    <citation type="submission" date="2019-08" db="EMBL/GenBank/DDBJ databases">
        <authorList>
            <person name="Kucharzyk K."/>
            <person name="Murdoch R.W."/>
            <person name="Higgins S."/>
            <person name="Loffler F."/>
        </authorList>
    </citation>
    <scope>NUCLEOTIDE SEQUENCE</scope>
</reference>
<proteinExistence type="predicted"/>
<dbReference type="AlphaFoldDB" id="A0A644U7C3"/>
<gene>
    <name evidence="1" type="ORF">SDC9_20666</name>
</gene>
<evidence type="ECO:0000313" key="1">
    <source>
        <dbReference type="EMBL" id="MPL74847.1"/>
    </source>
</evidence>